<dbReference type="GO" id="GO:0045505">
    <property type="term" value="F:dynein intermediate chain binding"/>
    <property type="evidence" value="ECO:0007669"/>
    <property type="project" value="InterPro"/>
</dbReference>
<dbReference type="Pfam" id="PF08393">
    <property type="entry name" value="DHC_N2"/>
    <property type="match status" value="1"/>
</dbReference>
<evidence type="ECO:0000259" key="1">
    <source>
        <dbReference type="Pfam" id="PF08385"/>
    </source>
</evidence>
<evidence type="ECO:0000313" key="4">
    <source>
        <dbReference type="Proteomes" id="UP000314294"/>
    </source>
</evidence>
<dbReference type="GO" id="GO:0007018">
    <property type="term" value="P:microtubule-based movement"/>
    <property type="evidence" value="ECO:0007669"/>
    <property type="project" value="InterPro"/>
</dbReference>
<gene>
    <name evidence="3" type="primary">DYNC2H1_1</name>
    <name evidence="3" type="ORF">EYF80_018132</name>
</gene>
<reference evidence="3 4" key="1">
    <citation type="submission" date="2019-03" db="EMBL/GenBank/DDBJ databases">
        <title>First draft genome of Liparis tanakae, snailfish: a comprehensive survey of snailfish specific genes.</title>
        <authorList>
            <person name="Kim W."/>
            <person name="Song I."/>
            <person name="Jeong J.-H."/>
            <person name="Kim D."/>
            <person name="Kim S."/>
            <person name="Ryu S."/>
            <person name="Song J.Y."/>
            <person name="Lee S.K."/>
        </authorList>
    </citation>
    <scope>NUCLEOTIDE SEQUENCE [LARGE SCALE GENOMIC DNA]</scope>
    <source>
        <tissue evidence="3">Muscle</tissue>
    </source>
</reference>
<comment type="caution">
    <text evidence="3">The sequence shown here is derived from an EMBL/GenBank/DDBJ whole genome shotgun (WGS) entry which is preliminary data.</text>
</comment>
<protein>
    <submittedName>
        <fullName evidence="3">Cytoplasmic dynein 2 heavy chain 1</fullName>
    </submittedName>
</protein>
<dbReference type="InterPro" id="IPR013602">
    <property type="entry name" value="Dynein_heavy_linker"/>
</dbReference>
<accession>A0A4Z2I0X6</accession>
<dbReference type="EMBL" id="SRLO01000147">
    <property type="protein sequence ID" value="TNN71607.1"/>
    <property type="molecule type" value="Genomic_DNA"/>
</dbReference>
<dbReference type="PANTHER" id="PTHR46532">
    <property type="entry name" value="MALE FERTILITY FACTOR KL5"/>
    <property type="match status" value="1"/>
</dbReference>
<dbReference type="InterPro" id="IPR042222">
    <property type="entry name" value="Dynein_2_N"/>
</dbReference>
<dbReference type="Proteomes" id="UP000314294">
    <property type="component" value="Unassembled WGS sequence"/>
</dbReference>
<proteinExistence type="predicted"/>
<evidence type="ECO:0000313" key="3">
    <source>
        <dbReference type="EMBL" id="TNN71607.1"/>
    </source>
</evidence>
<dbReference type="PANTHER" id="PTHR46532:SF15">
    <property type="entry name" value="CYTOPLASMIC DYNEIN 2 HEAVY CHAIN 1"/>
    <property type="match status" value="1"/>
</dbReference>
<dbReference type="Gene3D" id="1.20.140.100">
    <property type="entry name" value="Dynein heavy chain, N-terminal domain 2"/>
    <property type="match status" value="1"/>
</dbReference>
<feature type="domain" description="Dynein heavy chain linker" evidence="2">
    <location>
        <begin position="730"/>
        <end position="939"/>
    </location>
</feature>
<dbReference type="GO" id="GO:0051959">
    <property type="term" value="F:dynein light intermediate chain binding"/>
    <property type="evidence" value="ECO:0007669"/>
    <property type="project" value="InterPro"/>
</dbReference>
<evidence type="ECO:0000259" key="2">
    <source>
        <dbReference type="Pfam" id="PF08393"/>
    </source>
</evidence>
<sequence length="951" mass="109503">MAPSEQEAAGRLKSYIADVQDNPQQLLQVFQKHKELIRRPSISKELQSERETLLARLLDYNTGLKTDFESRCHGSPGDKCGPLVGRNLPEVVNNIVWVQQLIHKIEDSVRIAAALLPELSGFQGFLQACEEVLELLRAYEQEQFEDWSRDLLSGLADPRSGISLQASDRVMDLDHADGRLKIQYSDRLVVLLREVRQLSALGFSIPAKIQQASNTADKFYRQAIVLKQVAHFYNTIDQQMIPSQRPMMLSLALAFEQVIKNPRSQSQESGGKLQITWDNPRELEVYISKLQSAAEKLSTENRKLRKWHTDFIDKVVTLMNVDLLRHQQRWKDGLQDLRTGFATLEAQGFRCDDMRAWRQHWNHQLYKALEHQYQSGLEALNKNLPEIHVDLTFKQGRLQFRPPFEEVRARYFREMKRFISIPNQFKGVSAQGEELIFGVMIDRNASGFLTIFSKAEDLFSRLLAVQRKFKEWVVLGQVDLENLVEKHLNCVQDWEKNFKALKARGKESERLPSQEKVDCITVNCEPVKAAIDDLIQRLFDILLSSLRKSISGHTQAIEAFVSDSTEALSTRPDSMEDIAAAGGKYRQIMTRKPEILPQFQCAEEKNRLLRAVAGGGLDSLSSLRGKWDKLELVMESHQLMIKDQVEVMRGNASGRIDAYRGDLERFKARWDQLKPRDQALEAGDPAALLACLQSIRGQQLEFQELELERRQLLEDCTYFDLGSPDFSLAEKTRMDMEACSQMWGLYEEWQQGFTEKAQEDWISFRSKTYVFEEFLFAWHDRLRKLEQPTAMSVKLQAEVDKYKNMVPVLKYVRGEHLSQDHWLDMFRLLGLPRGTTLERLTFSDLLAVANTIVEKALELKDLNSRAQAEVAIREALRELDLWGAAATFSLTDYTDSSRRSLTLIKDWKDIVTQVGDHRCLLQSLKDSPYYRSFQDKREKEEECGKSYGGSS</sequence>
<feature type="domain" description="Dynein heavy chain tail" evidence="1">
    <location>
        <begin position="7"/>
        <end position="260"/>
    </location>
</feature>
<dbReference type="OrthoDB" id="10252139at2759"/>
<dbReference type="AlphaFoldDB" id="A0A4Z2I0X6"/>
<dbReference type="InterPro" id="IPR026983">
    <property type="entry name" value="DHC"/>
</dbReference>
<name>A0A4Z2I0X6_9TELE</name>
<dbReference type="InterPro" id="IPR013594">
    <property type="entry name" value="Dynein_heavy_tail"/>
</dbReference>
<keyword evidence="4" id="KW-1185">Reference proteome</keyword>
<dbReference type="GO" id="GO:0005858">
    <property type="term" value="C:axonemal dynein complex"/>
    <property type="evidence" value="ECO:0007669"/>
    <property type="project" value="TreeGrafter"/>
</dbReference>
<organism evidence="3 4">
    <name type="scientific">Liparis tanakae</name>
    <name type="common">Tanaka's snailfish</name>
    <dbReference type="NCBI Taxonomy" id="230148"/>
    <lineage>
        <taxon>Eukaryota</taxon>
        <taxon>Metazoa</taxon>
        <taxon>Chordata</taxon>
        <taxon>Craniata</taxon>
        <taxon>Vertebrata</taxon>
        <taxon>Euteleostomi</taxon>
        <taxon>Actinopterygii</taxon>
        <taxon>Neopterygii</taxon>
        <taxon>Teleostei</taxon>
        <taxon>Neoteleostei</taxon>
        <taxon>Acanthomorphata</taxon>
        <taxon>Eupercaria</taxon>
        <taxon>Perciformes</taxon>
        <taxon>Cottioidei</taxon>
        <taxon>Cottales</taxon>
        <taxon>Liparidae</taxon>
        <taxon>Liparis</taxon>
    </lineage>
</organism>
<dbReference type="Pfam" id="PF08385">
    <property type="entry name" value="DHC_N1"/>
    <property type="match status" value="1"/>
</dbReference>